<comment type="caution">
    <text evidence="2">The sequence shown here is derived from an EMBL/GenBank/DDBJ whole genome shotgun (WGS) entry which is preliminary data.</text>
</comment>
<feature type="chain" id="PRO_5040358681" evidence="1">
    <location>
        <begin position="17"/>
        <end position="216"/>
    </location>
</feature>
<evidence type="ECO:0000256" key="1">
    <source>
        <dbReference type="SAM" id="SignalP"/>
    </source>
</evidence>
<keyword evidence="3" id="KW-1185">Reference proteome</keyword>
<proteinExistence type="predicted"/>
<accession>A0A9P6T6L1</accession>
<feature type="signal peptide" evidence="1">
    <location>
        <begin position="1"/>
        <end position="16"/>
    </location>
</feature>
<dbReference type="Proteomes" id="UP000886653">
    <property type="component" value="Unassembled WGS sequence"/>
</dbReference>
<name>A0A9P6T6L1_9BASI</name>
<organism evidence="2 3">
    <name type="scientific">Cronartium quercuum f. sp. fusiforme G11</name>
    <dbReference type="NCBI Taxonomy" id="708437"/>
    <lineage>
        <taxon>Eukaryota</taxon>
        <taxon>Fungi</taxon>
        <taxon>Dikarya</taxon>
        <taxon>Basidiomycota</taxon>
        <taxon>Pucciniomycotina</taxon>
        <taxon>Pucciniomycetes</taxon>
        <taxon>Pucciniales</taxon>
        <taxon>Coleosporiaceae</taxon>
        <taxon>Cronartium</taxon>
    </lineage>
</organism>
<reference evidence="2" key="1">
    <citation type="submission" date="2013-11" db="EMBL/GenBank/DDBJ databases">
        <title>Genome sequence of the fusiform rust pathogen reveals effectors for host alternation and coevolution with pine.</title>
        <authorList>
            <consortium name="DOE Joint Genome Institute"/>
            <person name="Smith K."/>
            <person name="Pendleton A."/>
            <person name="Kubisiak T."/>
            <person name="Anderson C."/>
            <person name="Salamov A."/>
            <person name="Aerts A."/>
            <person name="Riley R."/>
            <person name="Clum A."/>
            <person name="Lindquist E."/>
            <person name="Ence D."/>
            <person name="Campbell M."/>
            <person name="Kronenberg Z."/>
            <person name="Feau N."/>
            <person name="Dhillon B."/>
            <person name="Hamelin R."/>
            <person name="Burleigh J."/>
            <person name="Smith J."/>
            <person name="Yandell M."/>
            <person name="Nelson C."/>
            <person name="Grigoriev I."/>
            <person name="Davis J."/>
        </authorList>
    </citation>
    <scope>NUCLEOTIDE SEQUENCE</scope>
    <source>
        <strain evidence="2">G11</strain>
    </source>
</reference>
<evidence type="ECO:0000313" key="3">
    <source>
        <dbReference type="Proteomes" id="UP000886653"/>
    </source>
</evidence>
<gene>
    <name evidence="2" type="ORF">CROQUDRAFT_718393</name>
</gene>
<dbReference type="EMBL" id="MU167409">
    <property type="protein sequence ID" value="KAG0140961.1"/>
    <property type="molecule type" value="Genomic_DNA"/>
</dbReference>
<protein>
    <submittedName>
        <fullName evidence="2">Uncharacterized protein</fullName>
    </submittedName>
</protein>
<evidence type="ECO:0000313" key="2">
    <source>
        <dbReference type="EMBL" id="KAG0140961.1"/>
    </source>
</evidence>
<dbReference type="AlphaFoldDB" id="A0A9P6T6L1"/>
<sequence length="216" mass="23353">MKLALITPFLASCVIALPNVASVKGRSLVTRLHMDDGPTPALNCTTHPSRCPKSPGPSGILNYPVDGDTLTTIWDNSGYVNVSYTPVKKDIPEGSVRTSSVIFTLRKKDFVIKRFSDKFIHLGTLSVPADSDFSKPLIIKLALPARFYDGDNSPENDVILGSRSGGLVGSYGFQVFEQQVFRPSNVSAGMPSAYVIQFQSAGPFVNVTYVPNSSSY</sequence>
<keyword evidence="1" id="KW-0732">Signal</keyword>